<evidence type="ECO:0000256" key="4">
    <source>
        <dbReference type="ARBA" id="ARBA00023136"/>
    </source>
</evidence>
<accession>K2BW85</accession>
<gene>
    <name evidence="6" type="ORF">ACD_49C00038G0058</name>
</gene>
<proteinExistence type="predicted"/>
<feature type="domain" description="Peptidase S54 rhomboid" evidence="5">
    <location>
        <begin position="47"/>
        <end position="173"/>
    </location>
</feature>
<dbReference type="GO" id="GO:0004252">
    <property type="term" value="F:serine-type endopeptidase activity"/>
    <property type="evidence" value="ECO:0007669"/>
    <property type="project" value="InterPro"/>
</dbReference>
<evidence type="ECO:0000256" key="1">
    <source>
        <dbReference type="ARBA" id="ARBA00004141"/>
    </source>
</evidence>
<evidence type="ECO:0000259" key="5">
    <source>
        <dbReference type="Pfam" id="PF01694"/>
    </source>
</evidence>
<reference evidence="6" key="1">
    <citation type="journal article" date="2012" name="Science">
        <title>Fermentation, hydrogen, and sulfur metabolism in multiple uncultivated bacterial phyla.</title>
        <authorList>
            <person name="Wrighton K.C."/>
            <person name="Thomas B.C."/>
            <person name="Sharon I."/>
            <person name="Miller C.S."/>
            <person name="Castelle C.J."/>
            <person name="VerBerkmoes N.C."/>
            <person name="Wilkins M.J."/>
            <person name="Hettich R.L."/>
            <person name="Lipton M.S."/>
            <person name="Williams K.H."/>
            <person name="Long P.E."/>
            <person name="Banfield J.F."/>
        </authorList>
    </citation>
    <scope>NUCLEOTIDE SEQUENCE [LARGE SCALE GENOMIC DNA]</scope>
</reference>
<sequence>MQNKTISNSLILISLIITLASFIYEPILNFWMNNFYLSGWNFVAVLAQFTLYQFLHWWFLHLLSNSIFIYLFWNQIEALIWKNKYILFFILNALFVGISLLFLSSGNTIWISGFAMALLAYYFLELKWRNHPDYKWALFFLILNISIWLWSNISFVGHLSGAIFGAIFYYSLRKFKY</sequence>
<keyword evidence="4" id="KW-0472">Membrane</keyword>
<keyword evidence="3" id="KW-1133">Transmembrane helix</keyword>
<dbReference type="InterPro" id="IPR035952">
    <property type="entry name" value="Rhomboid-like_sf"/>
</dbReference>
<dbReference type="AlphaFoldDB" id="K2BW85"/>
<dbReference type="SUPFAM" id="SSF144091">
    <property type="entry name" value="Rhomboid-like"/>
    <property type="match status" value="1"/>
</dbReference>
<dbReference type="Pfam" id="PF01694">
    <property type="entry name" value="Rhomboid"/>
    <property type="match status" value="1"/>
</dbReference>
<evidence type="ECO:0000256" key="3">
    <source>
        <dbReference type="ARBA" id="ARBA00022989"/>
    </source>
</evidence>
<dbReference type="EMBL" id="AMFJ01021624">
    <property type="protein sequence ID" value="EKD66524.1"/>
    <property type="molecule type" value="Genomic_DNA"/>
</dbReference>
<dbReference type="InterPro" id="IPR022764">
    <property type="entry name" value="Peptidase_S54_rhomboid_dom"/>
</dbReference>
<evidence type="ECO:0000256" key="2">
    <source>
        <dbReference type="ARBA" id="ARBA00022692"/>
    </source>
</evidence>
<comment type="caution">
    <text evidence="6">The sequence shown here is derived from an EMBL/GenBank/DDBJ whole genome shotgun (WGS) entry which is preliminary data.</text>
</comment>
<dbReference type="Gene3D" id="1.20.1540.10">
    <property type="entry name" value="Rhomboid-like"/>
    <property type="match status" value="1"/>
</dbReference>
<dbReference type="GO" id="GO:0016020">
    <property type="term" value="C:membrane"/>
    <property type="evidence" value="ECO:0007669"/>
    <property type="project" value="UniProtKB-SubCell"/>
</dbReference>
<name>K2BW85_9BACT</name>
<organism evidence="6">
    <name type="scientific">uncultured bacterium</name>
    <name type="common">gcode 4</name>
    <dbReference type="NCBI Taxonomy" id="1234023"/>
    <lineage>
        <taxon>Bacteria</taxon>
        <taxon>environmental samples</taxon>
    </lineage>
</organism>
<comment type="subcellular location">
    <subcellularLocation>
        <location evidence="1">Membrane</location>
        <topology evidence="1">Multi-pass membrane protein</topology>
    </subcellularLocation>
</comment>
<evidence type="ECO:0000313" key="6">
    <source>
        <dbReference type="EMBL" id="EKD66524.1"/>
    </source>
</evidence>
<protein>
    <recommendedName>
        <fullName evidence="5">Peptidase S54 rhomboid domain-containing protein</fullName>
    </recommendedName>
</protein>
<keyword evidence="2" id="KW-0812">Transmembrane</keyword>